<keyword evidence="6 7" id="KW-0472">Membrane</keyword>
<evidence type="ECO:0000259" key="8">
    <source>
        <dbReference type="PROSITE" id="PS50928"/>
    </source>
</evidence>
<dbReference type="CDD" id="cd06261">
    <property type="entry name" value="TM_PBP2"/>
    <property type="match status" value="1"/>
</dbReference>
<evidence type="ECO:0000256" key="4">
    <source>
        <dbReference type="ARBA" id="ARBA00022692"/>
    </source>
</evidence>
<dbReference type="AlphaFoldDB" id="A0A011U5T6"/>
<evidence type="ECO:0000256" key="3">
    <source>
        <dbReference type="ARBA" id="ARBA00022475"/>
    </source>
</evidence>
<keyword evidence="4 7" id="KW-0812">Transmembrane</keyword>
<dbReference type="InterPro" id="IPR035906">
    <property type="entry name" value="MetI-like_sf"/>
</dbReference>
<feature type="transmembrane region" description="Helical" evidence="7">
    <location>
        <begin position="20"/>
        <end position="40"/>
    </location>
</feature>
<dbReference type="PANTHER" id="PTHR43005:SF1">
    <property type="entry name" value="SPERMIDINE_PUTRESCINE TRANSPORT SYSTEM PERMEASE PROTEIN"/>
    <property type="match status" value="1"/>
</dbReference>
<feature type="transmembrane region" description="Helical" evidence="7">
    <location>
        <begin position="110"/>
        <end position="130"/>
    </location>
</feature>
<dbReference type="PATRIC" id="fig|69279.3.peg.4666"/>
<evidence type="ECO:0000313" key="10">
    <source>
        <dbReference type="Proteomes" id="UP000019849"/>
    </source>
</evidence>
<feature type="transmembrane region" description="Helical" evidence="7">
    <location>
        <begin position="264"/>
        <end position="288"/>
    </location>
</feature>
<dbReference type="InterPro" id="IPR000515">
    <property type="entry name" value="MetI-like"/>
</dbReference>
<evidence type="ECO:0000256" key="2">
    <source>
        <dbReference type="ARBA" id="ARBA00022448"/>
    </source>
</evidence>
<organism evidence="9 10">
    <name type="scientific">Aquamicrobium defluvii</name>
    <dbReference type="NCBI Taxonomy" id="69279"/>
    <lineage>
        <taxon>Bacteria</taxon>
        <taxon>Pseudomonadati</taxon>
        <taxon>Pseudomonadota</taxon>
        <taxon>Alphaproteobacteria</taxon>
        <taxon>Hyphomicrobiales</taxon>
        <taxon>Phyllobacteriaceae</taxon>
        <taxon>Aquamicrobium</taxon>
    </lineage>
</organism>
<comment type="caution">
    <text evidence="9">The sequence shown here is derived from an EMBL/GenBank/DDBJ whole genome shotgun (WGS) entry which is preliminary data.</text>
</comment>
<evidence type="ECO:0000313" key="9">
    <source>
        <dbReference type="EMBL" id="EXL01451.1"/>
    </source>
</evidence>
<dbReference type="Pfam" id="PF00528">
    <property type="entry name" value="BPD_transp_1"/>
    <property type="match status" value="1"/>
</dbReference>
<accession>A0A011U5T6</accession>
<comment type="similarity">
    <text evidence="7">Belongs to the binding-protein-dependent transport system permease family.</text>
</comment>
<dbReference type="RefSeq" id="WP_035033099.1">
    <property type="nucleotide sequence ID" value="NZ_KK073914.1"/>
</dbReference>
<dbReference type="GO" id="GO:0005886">
    <property type="term" value="C:plasma membrane"/>
    <property type="evidence" value="ECO:0007669"/>
    <property type="project" value="UniProtKB-SubCell"/>
</dbReference>
<dbReference type="SUPFAM" id="SSF161098">
    <property type="entry name" value="MetI-like"/>
    <property type="match status" value="1"/>
</dbReference>
<reference evidence="9 10" key="1">
    <citation type="submission" date="2014-02" db="EMBL/GenBank/DDBJ databases">
        <title>Aquamicrobium defluvii Genome sequencing.</title>
        <authorList>
            <person name="Wang X."/>
        </authorList>
    </citation>
    <scope>NUCLEOTIDE SEQUENCE [LARGE SCALE GENOMIC DNA]</scope>
    <source>
        <strain evidence="9 10">W13Z1</strain>
    </source>
</reference>
<feature type="transmembrane region" description="Helical" evidence="7">
    <location>
        <begin position="157"/>
        <end position="186"/>
    </location>
</feature>
<keyword evidence="3" id="KW-1003">Cell membrane</keyword>
<dbReference type="PANTHER" id="PTHR43005">
    <property type="entry name" value="BLR7065 PROTEIN"/>
    <property type="match status" value="1"/>
</dbReference>
<evidence type="ECO:0000256" key="5">
    <source>
        <dbReference type="ARBA" id="ARBA00022989"/>
    </source>
</evidence>
<proteinExistence type="inferred from homology"/>
<dbReference type="Proteomes" id="UP000019849">
    <property type="component" value="Unassembled WGS sequence"/>
</dbReference>
<dbReference type="STRING" id="69279.BG36_19080"/>
<feature type="transmembrane region" description="Helical" evidence="7">
    <location>
        <begin position="68"/>
        <end position="98"/>
    </location>
</feature>
<protein>
    <submittedName>
        <fullName evidence="9">ABC transporter permease</fullName>
    </submittedName>
</protein>
<evidence type="ECO:0000256" key="1">
    <source>
        <dbReference type="ARBA" id="ARBA00004651"/>
    </source>
</evidence>
<keyword evidence="5 7" id="KW-1133">Transmembrane helix</keyword>
<gene>
    <name evidence="9" type="ORF">BG36_19080</name>
</gene>
<sequence>MALTFWRRSSVFAKTTTLPFLFLIVGVGGYSWAQVVLMAFSHLRIEAGEFVWQPAGLANFREILANELAMYSLAVTALFVVATVVLSIVLGLVLALLVQRSRRLNRISQVVLLWPAIVAPVVVSLIWLLILSPNIGVLNKLLDTVRLPTQDWLGTEVGAIVAIIIVDVWHWTPVAFLLLYTALCAVDEEAIEAARCDGANEWQVIRYIKFPMLVPAIIGTVFIRAIMGVKAFDEMYLLTAGGPNGATTLVSLHIRDVFFDQLNYGYGSAFSVLLVALMSLVIGAGMLVRHLRAIRRFSATREVEA</sequence>
<comment type="subcellular location">
    <subcellularLocation>
        <location evidence="1 7">Cell membrane</location>
        <topology evidence="1 7">Multi-pass membrane protein</topology>
    </subcellularLocation>
</comment>
<evidence type="ECO:0000256" key="6">
    <source>
        <dbReference type="ARBA" id="ARBA00023136"/>
    </source>
</evidence>
<dbReference type="Gene3D" id="1.10.3720.10">
    <property type="entry name" value="MetI-like"/>
    <property type="match status" value="1"/>
</dbReference>
<dbReference type="EMBL" id="JENY01000043">
    <property type="protein sequence ID" value="EXL01451.1"/>
    <property type="molecule type" value="Genomic_DNA"/>
</dbReference>
<dbReference type="PROSITE" id="PS50928">
    <property type="entry name" value="ABC_TM1"/>
    <property type="match status" value="1"/>
</dbReference>
<feature type="transmembrane region" description="Helical" evidence="7">
    <location>
        <begin position="207"/>
        <end position="227"/>
    </location>
</feature>
<dbReference type="GO" id="GO:0055085">
    <property type="term" value="P:transmembrane transport"/>
    <property type="evidence" value="ECO:0007669"/>
    <property type="project" value="InterPro"/>
</dbReference>
<dbReference type="eggNOG" id="COG1175">
    <property type="taxonomic scope" value="Bacteria"/>
</dbReference>
<keyword evidence="2 7" id="KW-0813">Transport</keyword>
<evidence type="ECO:0000256" key="7">
    <source>
        <dbReference type="RuleBase" id="RU363032"/>
    </source>
</evidence>
<name>A0A011U5T6_9HYPH</name>
<feature type="domain" description="ABC transmembrane type-1" evidence="8">
    <location>
        <begin position="73"/>
        <end position="285"/>
    </location>
</feature>
<dbReference type="HOGENOM" id="CLU_016047_0_3_5"/>